<sequence>MKKDGLFQSLTYVVLVLSVNCLILSSPLSETSKVILLILFNFVCSSVVLRVTLEWQDTSNTTRRQGGLNRLASLAAAEKRIAARGEITTSKEEYIAKKT</sequence>
<dbReference type="RefSeq" id="YP_009007156.1">
    <property type="nucleotide sequence ID" value="NC_023576.1"/>
</dbReference>
<reference evidence="2 3" key="1">
    <citation type="journal article" date="2014" name="Genome Announc.">
        <title>Complete Genome Sequences of Two Citrobacter rodentium Bacteriophages, CR8 and CR44b.</title>
        <authorList>
            <person name="Toribio A.L."/>
            <person name="Pickard D."/>
            <person name="Cerdeno-Tarraga A.M."/>
            <person name="Petty N.K."/>
            <person name="Thomson N."/>
            <person name="Salmond G."/>
            <person name="Dougan G."/>
        </authorList>
    </citation>
    <scope>NUCLEOTIDE SEQUENCE [LARGE SCALE GENOMIC DNA]</scope>
</reference>
<dbReference type="GeneID" id="18500416"/>
<dbReference type="EMBL" id="HG818823">
    <property type="protein sequence ID" value="CDM21549.1"/>
    <property type="molecule type" value="Genomic_DNA"/>
</dbReference>
<keyword evidence="1" id="KW-0812">Transmembrane</keyword>
<keyword evidence="1" id="KW-0472">Membrane</keyword>
<dbReference type="OrthoDB" id="16244at10239"/>
<dbReference type="Pfam" id="PF17576">
    <property type="entry name" value="DUF5480"/>
    <property type="match status" value="1"/>
</dbReference>
<feature type="transmembrane region" description="Helical" evidence="1">
    <location>
        <begin position="34"/>
        <end position="53"/>
    </location>
</feature>
<evidence type="ECO:0000256" key="1">
    <source>
        <dbReference type="SAM" id="Phobius"/>
    </source>
</evidence>
<feature type="transmembrane region" description="Helical" evidence="1">
    <location>
        <begin position="9"/>
        <end position="28"/>
    </location>
</feature>
<dbReference type="Proteomes" id="UP000019156">
    <property type="component" value="Segment"/>
</dbReference>
<keyword evidence="3" id="KW-1185">Reference proteome</keyword>
<proteinExistence type="predicted"/>
<dbReference type="KEGG" id="vg:18500416"/>
<organism evidence="2 3">
    <name type="scientific">Citrobacter phage CR44b</name>
    <dbReference type="NCBI Taxonomy" id="1455075"/>
    <lineage>
        <taxon>Viruses</taxon>
        <taxon>Duplodnaviria</taxon>
        <taxon>Heunggongvirae</taxon>
        <taxon>Uroviricota</taxon>
        <taxon>Caudoviricetes</taxon>
        <taxon>Autographivirales</taxon>
        <taxon>Autotranscriptaviridae</taxon>
        <taxon>Studiervirinae</taxon>
        <taxon>Kayfunavirus</taxon>
        <taxon>Kayfunavirus CR44b</taxon>
    </lineage>
</organism>
<evidence type="ECO:0000313" key="2">
    <source>
        <dbReference type="EMBL" id="CDM21549.1"/>
    </source>
</evidence>
<dbReference type="InterPro" id="IPR035148">
    <property type="entry name" value="DUF5480"/>
</dbReference>
<gene>
    <name evidence="2" type="primary">4.2</name>
</gene>
<protein>
    <submittedName>
        <fullName evidence="2">Conserved hypothetical conserved phage protein</fullName>
    </submittedName>
</protein>
<keyword evidence="1" id="KW-1133">Transmembrane helix</keyword>
<accession>W6PNZ7</accession>
<name>W6PNZ7_9CAUD</name>
<evidence type="ECO:0000313" key="3">
    <source>
        <dbReference type="Proteomes" id="UP000019156"/>
    </source>
</evidence>